<protein>
    <submittedName>
        <fullName evidence="1">Uncharacterized protein</fullName>
    </submittedName>
</protein>
<reference evidence="2" key="1">
    <citation type="submission" date="2015-06" db="EMBL/GenBank/DDBJ databases">
        <authorList>
            <person name="Lim Y.L."/>
            <person name="Ee R."/>
            <person name="Yong D."/>
            <person name="How K.Y."/>
            <person name="Yin W.F."/>
            <person name="Chan K.G."/>
        </authorList>
    </citation>
    <scope>NUCLEOTIDE SEQUENCE [LARGE SCALE GENOMIC DNA]</scope>
    <source>
        <strain evidence="2">DSM 25325</strain>
    </source>
</reference>
<name>A0A0G3ENF5_9BURK</name>
<sequence length="77" mass="8454">MKRTGQAIAVDRALAQLGAKVRAAVKVRMRPAIRRAPEHQPTPEALDAQWLATEFAALQNGIPVLTGDEHRGQRSCR</sequence>
<evidence type="ECO:0000313" key="2">
    <source>
        <dbReference type="Proteomes" id="UP000036700"/>
    </source>
</evidence>
<gene>
    <name evidence="1" type="ORF">ABW99_04015</name>
</gene>
<organism evidence="1 2">
    <name type="scientific">Pandoraea thiooxydans</name>
    <dbReference type="NCBI Taxonomy" id="445709"/>
    <lineage>
        <taxon>Bacteria</taxon>
        <taxon>Pseudomonadati</taxon>
        <taxon>Pseudomonadota</taxon>
        <taxon>Betaproteobacteria</taxon>
        <taxon>Burkholderiales</taxon>
        <taxon>Burkholderiaceae</taxon>
        <taxon>Pandoraea</taxon>
    </lineage>
</organism>
<dbReference type="EMBL" id="CP011568">
    <property type="protein sequence ID" value="AKJ67519.1"/>
    <property type="molecule type" value="Genomic_DNA"/>
</dbReference>
<accession>A0A0G3ENF5</accession>
<dbReference type="KEGG" id="ptx:ABW99_04015"/>
<dbReference type="Proteomes" id="UP000036700">
    <property type="component" value="Chromosome"/>
</dbReference>
<dbReference type="AlphaFoldDB" id="A0A0G3ENF5"/>
<proteinExistence type="predicted"/>
<evidence type="ECO:0000313" key="1">
    <source>
        <dbReference type="EMBL" id="AKJ67519.1"/>
    </source>
</evidence>
<keyword evidence="2" id="KW-1185">Reference proteome</keyword>
<dbReference type="PATRIC" id="fig|445709.3.peg.859"/>